<evidence type="ECO:0000313" key="2">
    <source>
        <dbReference type="EMBL" id="WNZ24321.1"/>
    </source>
</evidence>
<dbReference type="PANTHER" id="PTHR43265">
    <property type="entry name" value="ESTERASE ESTD"/>
    <property type="match status" value="1"/>
</dbReference>
<dbReference type="Pfam" id="PF12146">
    <property type="entry name" value="Hydrolase_4"/>
    <property type="match status" value="1"/>
</dbReference>
<dbReference type="RefSeq" id="WP_316430071.1">
    <property type="nucleotide sequence ID" value="NZ_CP053586.1"/>
</dbReference>
<dbReference type="InterPro" id="IPR022742">
    <property type="entry name" value="Hydrolase_4"/>
</dbReference>
<proteinExistence type="predicted"/>
<evidence type="ECO:0000259" key="1">
    <source>
        <dbReference type="Pfam" id="PF12146"/>
    </source>
</evidence>
<organism evidence="2">
    <name type="scientific">Leptolyngbya sp. NK1-12</name>
    <dbReference type="NCBI Taxonomy" id="2547451"/>
    <lineage>
        <taxon>Bacteria</taxon>
        <taxon>Bacillati</taxon>
        <taxon>Cyanobacteriota</taxon>
        <taxon>Cyanophyceae</taxon>
        <taxon>Leptolyngbyales</taxon>
        <taxon>Leptolyngbyaceae</taxon>
        <taxon>Leptolyngbya group</taxon>
        <taxon>Leptolyngbya</taxon>
    </lineage>
</organism>
<dbReference type="AlphaFoldDB" id="A0AA96WL90"/>
<protein>
    <submittedName>
        <fullName evidence="2">Alpha/beta fold hydrolase</fullName>
    </submittedName>
</protein>
<reference evidence="2" key="1">
    <citation type="submission" date="2020-05" db="EMBL/GenBank/DDBJ databases">
        <authorList>
            <person name="Zhu T."/>
            <person name="Keshari N."/>
            <person name="Lu X."/>
        </authorList>
    </citation>
    <scope>NUCLEOTIDE SEQUENCE</scope>
    <source>
        <strain evidence="2">NK1-12</strain>
    </source>
</reference>
<keyword evidence="2" id="KW-0378">Hydrolase</keyword>
<name>A0AA96WL90_9CYAN</name>
<dbReference type="SUPFAM" id="SSF53474">
    <property type="entry name" value="alpha/beta-Hydrolases"/>
    <property type="match status" value="1"/>
</dbReference>
<gene>
    <name evidence="2" type="ORF">HJG54_16615</name>
</gene>
<sequence length="354" mass="38558">MFLHLHRLIALLIGPIVPAFSLLIAGATIPEPESTAVHITTPTGRIHGTQLVPKSNQPPVVLIIAGSGPTDRDGNSAVLPKPNNSLKLLAEGLAEYGIASVRYDKRGVAESASAVRQEADVTFDTLVEDAALWVQQLQSDSRFSSVTVIGHSEGSLIGMIAAHKTEADAFVSIAGPARKASEVLRDQLRPRLSDPLWQESERILTALEQGDTVAAVPPQLEVLYRPSIQPYLISWFRYIPAEEIQRLTMPVLIAQGTTDIQVPVSEAEALKLAKPDAELVIIEGMNHVLKLAPLEHEQQLATYMDPSLPVVPELVESISQFIHSRVTTESISQRENQRDNANGNHYLVFRNAGP</sequence>
<accession>A0AA96WL90</accession>
<dbReference type="Gene3D" id="3.40.50.1820">
    <property type="entry name" value="alpha/beta hydrolase"/>
    <property type="match status" value="1"/>
</dbReference>
<dbReference type="InterPro" id="IPR053145">
    <property type="entry name" value="AB_hydrolase_Est10"/>
</dbReference>
<dbReference type="InterPro" id="IPR029058">
    <property type="entry name" value="AB_hydrolase_fold"/>
</dbReference>
<dbReference type="GO" id="GO:0052689">
    <property type="term" value="F:carboxylic ester hydrolase activity"/>
    <property type="evidence" value="ECO:0007669"/>
    <property type="project" value="TreeGrafter"/>
</dbReference>
<dbReference type="EMBL" id="CP053586">
    <property type="protein sequence ID" value="WNZ24321.1"/>
    <property type="molecule type" value="Genomic_DNA"/>
</dbReference>
<feature type="domain" description="Serine aminopeptidase S33" evidence="1">
    <location>
        <begin position="89"/>
        <end position="174"/>
    </location>
</feature>
<dbReference type="PANTHER" id="PTHR43265:SF1">
    <property type="entry name" value="ESTERASE ESTD"/>
    <property type="match status" value="1"/>
</dbReference>